<dbReference type="InterPro" id="IPR001296">
    <property type="entry name" value="Glyco_trans_1"/>
</dbReference>
<evidence type="ECO:0000313" key="5">
    <source>
        <dbReference type="Proteomes" id="UP000761411"/>
    </source>
</evidence>
<dbReference type="AlphaFoldDB" id="A0A944CP58"/>
<accession>A0A944CP58</accession>
<dbReference type="EMBL" id="QTKX01000003">
    <property type="protein sequence ID" value="MBS8266261.1"/>
    <property type="molecule type" value="Genomic_DNA"/>
</dbReference>
<feature type="coiled-coil region" evidence="2">
    <location>
        <begin position="469"/>
        <end position="526"/>
    </location>
</feature>
<dbReference type="Gene3D" id="3.40.50.2000">
    <property type="entry name" value="Glycogen Phosphorylase B"/>
    <property type="match status" value="2"/>
</dbReference>
<feature type="domain" description="Glycosyl transferase family 1" evidence="3">
    <location>
        <begin position="190"/>
        <end position="345"/>
    </location>
</feature>
<keyword evidence="5" id="KW-1185">Reference proteome</keyword>
<gene>
    <name evidence="4" type="ORF">DYI25_17710</name>
</gene>
<evidence type="ECO:0000256" key="1">
    <source>
        <dbReference type="ARBA" id="ARBA00022679"/>
    </source>
</evidence>
<evidence type="ECO:0000313" key="4">
    <source>
        <dbReference type="EMBL" id="MBS8266261.1"/>
    </source>
</evidence>
<comment type="caution">
    <text evidence="4">The sequence shown here is derived from an EMBL/GenBank/DDBJ whole genome shotgun (WGS) entry which is preliminary data.</text>
</comment>
<dbReference type="PANTHER" id="PTHR46401">
    <property type="entry name" value="GLYCOSYLTRANSFERASE WBBK-RELATED"/>
    <property type="match status" value="1"/>
</dbReference>
<proteinExistence type="predicted"/>
<evidence type="ECO:0000259" key="3">
    <source>
        <dbReference type="Pfam" id="PF00534"/>
    </source>
</evidence>
<keyword evidence="1" id="KW-0808">Transferase</keyword>
<dbReference type="CDD" id="cd03801">
    <property type="entry name" value="GT4_PimA-like"/>
    <property type="match status" value="1"/>
</dbReference>
<evidence type="ECO:0000256" key="2">
    <source>
        <dbReference type="SAM" id="Coils"/>
    </source>
</evidence>
<organism evidence="4 5">
    <name type="scientific">Mesobacillus boroniphilus</name>
    <dbReference type="NCBI Taxonomy" id="308892"/>
    <lineage>
        <taxon>Bacteria</taxon>
        <taxon>Bacillati</taxon>
        <taxon>Bacillota</taxon>
        <taxon>Bacilli</taxon>
        <taxon>Bacillales</taxon>
        <taxon>Bacillaceae</taxon>
        <taxon>Mesobacillus</taxon>
    </lineage>
</organism>
<sequence length="570" mass="65197">MIQKLRNFEFEKRLNLLPLAKKQLLTKSSRRMERLHIVYAMTHVGISGGVKVILEHANRLKKAGARVTLVSHFQKPSWFPIEAEYIQVPFELDLAKGIPNCDVIVATYWDHIQACIETGIAPVVYFEQGDFHLFDYDSMNSILKKFIQKQLEIPPFIFTVSNQASKQIASIYGREAKVIPNAVDEDIFTTMKAEKESAEKPYLLMVGAESAKFKGIADIITAYEKVKKEFDVDLYWITPEQPSEEMKRRVNKVFVGPTQQKISSLYRGASLYICGSTYESFSLPALEAMACGCPVVTTNNLGVLEYAVDQENALICQKTDPVDMAEKIACVLSSKELQKKLTANGLITVENYKWNTIIEELLDFYKKVASHKVKGQNQLNEWEIAVKSEHFLAKEDLAKLKNFLCVTSADIVKAPVVYAVEKAPPVARWEVVACRKHVDEGKTEHCFTPLLPFNKLQLFNYPGYKSFLIKEYEDALAEFQFLYDREENEKEKAAIGRWIVLSLLRLQRKEQAKKRLKEYIKQFTNHADFYLLKAHLDEDAKEKASSIETVRLLGDAASLPEFFYKVNHEI</sequence>
<dbReference type="PANTHER" id="PTHR46401:SF2">
    <property type="entry name" value="GLYCOSYLTRANSFERASE WBBK-RELATED"/>
    <property type="match status" value="1"/>
</dbReference>
<reference evidence="4 5" key="1">
    <citation type="journal article" date="2021" name="Microorganisms">
        <title>Bacterial Dimethylsulfoniopropionate Biosynthesis in the East China Sea.</title>
        <authorList>
            <person name="Liu J."/>
            <person name="Zhang Y."/>
            <person name="Liu J."/>
            <person name="Zhong H."/>
            <person name="Williams B.T."/>
            <person name="Zheng Y."/>
            <person name="Curson A.R.J."/>
            <person name="Sun C."/>
            <person name="Sun H."/>
            <person name="Song D."/>
            <person name="Wagner Mackenzie B."/>
            <person name="Bermejo Martinez A."/>
            <person name="Todd J.D."/>
            <person name="Zhang X.H."/>
        </authorList>
    </citation>
    <scope>NUCLEOTIDE SEQUENCE [LARGE SCALE GENOMIC DNA]</scope>
    <source>
        <strain evidence="4 5">ESS08</strain>
    </source>
</reference>
<protein>
    <submittedName>
        <fullName evidence="4">Glycosyltransferase</fullName>
    </submittedName>
</protein>
<keyword evidence="2" id="KW-0175">Coiled coil</keyword>
<name>A0A944CP58_9BACI</name>
<dbReference type="Pfam" id="PF00534">
    <property type="entry name" value="Glycos_transf_1"/>
    <property type="match status" value="1"/>
</dbReference>
<dbReference type="SUPFAM" id="SSF53756">
    <property type="entry name" value="UDP-Glycosyltransferase/glycogen phosphorylase"/>
    <property type="match status" value="1"/>
</dbReference>
<dbReference type="GO" id="GO:0009103">
    <property type="term" value="P:lipopolysaccharide biosynthetic process"/>
    <property type="evidence" value="ECO:0007669"/>
    <property type="project" value="TreeGrafter"/>
</dbReference>
<dbReference type="GO" id="GO:0016757">
    <property type="term" value="F:glycosyltransferase activity"/>
    <property type="evidence" value="ECO:0007669"/>
    <property type="project" value="InterPro"/>
</dbReference>
<dbReference type="Proteomes" id="UP000761411">
    <property type="component" value="Unassembled WGS sequence"/>
</dbReference>